<sequence length="120" mass="13498">MTTVAILPISNARGERSYRAIAGDKQSVGKTAGQALDALTTQLGEVEFRALLIIDNFHPDQFFTEDQQQRLSELMTMWRIARDQEQKLPPEIQIELDNLVNLELNAATARTASLAQQWSQ</sequence>
<proteinExistence type="predicted"/>
<dbReference type="AlphaFoldDB" id="A0A1Z4UZA8"/>
<dbReference type="EMBL" id="AP018316">
    <property type="protein sequence ID" value="BAZ84586.1"/>
    <property type="molecule type" value="Genomic_DNA"/>
</dbReference>
<accession>A0A1Z4UZA8</accession>
<dbReference type="Proteomes" id="UP000218702">
    <property type="component" value="Chromosome"/>
</dbReference>
<dbReference type="OrthoDB" id="459418at2"/>
<organism evidence="1 2">
    <name type="scientific">Dolichospermum compactum NIES-806</name>
    <dbReference type="NCBI Taxonomy" id="1973481"/>
    <lineage>
        <taxon>Bacteria</taxon>
        <taxon>Bacillati</taxon>
        <taxon>Cyanobacteriota</taxon>
        <taxon>Cyanophyceae</taxon>
        <taxon>Nostocales</taxon>
        <taxon>Aphanizomenonaceae</taxon>
        <taxon>Dolichospermum</taxon>
        <taxon>Dolichospermum compactum</taxon>
    </lineage>
</organism>
<reference evidence="1 2" key="1">
    <citation type="submission" date="2017-06" db="EMBL/GenBank/DDBJ databases">
        <title>Genome sequencing of cyanobaciteial culture collection at National Institute for Environmental Studies (NIES).</title>
        <authorList>
            <person name="Hirose Y."/>
            <person name="Shimura Y."/>
            <person name="Fujisawa T."/>
            <person name="Nakamura Y."/>
            <person name="Kawachi M."/>
        </authorList>
    </citation>
    <scope>NUCLEOTIDE SEQUENCE [LARGE SCALE GENOMIC DNA]</scope>
    <source>
        <strain evidence="1 2">NIES-806</strain>
    </source>
</reference>
<evidence type="ECO:0000313" key="2">
    <source>
        <dbReference type="Proteomes" id="UP000218702"/>
    </source>
</evidence>
<dbReference type="RefSeq" id="WP_096664238.1">
    <property type="nucleotide sequence ID" value="NZ_AP018316.1"/>
</dbReference>
<protein>
    <submittedName>
        <fullName evidence="1">Uncharacterized protein</fullName>
    </submittedName>
</protein>
<name>A0A1Z4UZA8_9CYAN</name>
<keyword evidence="2" id="KW-1185">Reference proteome</keyword>
<evidence type="ECO:0000313" key="1">
    <source>
        <dbReference type="EMBL" id="BAZ84586.1"/>
    </source>
</evidence>
<dbReference type="KEGG" id="dcm:NIES806_07760"/>
<gene>
    <name evidence="1" type="ORF">NIES806_07760</name>
</gene>